<accession>A0A8H5C2A0</accession>
<dbReference type="InterPro" id="IPR036962">
    <property type="entry name" value="Glyco_hydro_3_N_sf"/>
</dbReference>
<dbReference type="PANTHER" id="PTHR42715:SF2">
    <property type="entry name" value="BETA-GLUCOSIDASE F-RELATED"/>
    <property type="match status" value="1"/>
</dbReference>
<dbReference type="AlphaFoldDB" id="A0A8H5C2A0"/>
<dbReference type="Proteomes" id="UP000559256">
    <property type="component" value="Unassembled WGS sequence"/>
</dbReference>
<sequence length="328" mass="36779">MHNLKIYANYCMKLYMKLFLMPSFHNAWDTTYSKAKSLLSTFTLEEKVNITTGVGWQNGLCVGNIPANKAKGFPGFCLEDSPLVTALPMALMAASMWNRRLIRERGLAMGREHVGRVAQGGRNWEGFGADPFLAGEAVYEMVLGMQQAGITACAKHFMFNEQEHKQTTTSFFVNSQTTHEIYGHPFLRSVMAGVGSLMCSYRLLVDQMIRHLSNDEASDSDGRWMSGVHHWMVEVCERFRGYMMSDWQATLSTFGSVVGGLDMTMPCDITFDSGDSYFGGNLTEYVRNGTIPEERVDMGRAGGIGWWMHTGWGREMGLGWTLDLANWA</sequence>
<dbReference type="SUPFAM" id="SSF51445">
    <property type="entry name" value="(Trans)glycosidases"/>
    <property type="match status" value="1"/>
</dbReference>
<dbReference type="GO" id="GO:0030245">
    <property type="term" value="P:cellulose catabolic process"/>
    <property type="evidence" value="ECO:0007669"/>
    <property type="project" value="UniProtKB-KW"/>
</dbReference>
<dbReference type="InterPro" id="IPR050288">
    <property type="entry name" value="Cellulose_deg_GH3"/>
</dbReference>
<evidence type="ECO:0000256" key="5">
    <source>
        <dbReference type="ARBA" id="ARBA00022801"/>
    </source>
</evidence>
<dbReference type="EMBL" id="JAACJM010000279">
    <property type="protein sequence ID" value="KAF5333917.1"/>
    <property type="molecule type" value="Genomic_DNA"/>
</dbReference>
<evidence type="ECO:0000313" key="11">
    <source>
        <dbReference type="EMBL" id="KAF5333917.1"/>
    </source>
</evidence>
<feature type="domain" description="Glycoside hydrolase family 3 N-terminal" evidence="10">
    <location>
        <begin position="114"/>
        <end position="297"/>
    </location>
</feature>
<keyword evidence="7" id="KW-0119">Carbohydrate metabolism</keyword>
<comment type="catalytic activity">
    <reaction evidence="1">
        <text>Hydrolysis of terminal, non-reducing beta-D-glucosyl residues with release of beta-D-glucose.</text>
        <dbReference type="EC" id="3.2.1.21"/>
    </reaction>
</comment>
<dbReference type="InterPro" id="IPR001764">
    <property type="entry name" value="Glyco_hydro_3_N"/>
</dbReference>
<keyword evidence="6" id="KW-0136">Cellulose degradation</keyword>
<evidence type="ECO:0000256" key="6">
    <source>
        <dbReference type="ARBA" id="ARBA00023001"/>
    </source>
</evidence>
<protein>
    <recommendedName>
        <fullName evidence="4">beta-glucosidase</fullName>
        <ecNumber evidence="4">3.2.1.21</ecNumber>
    </recommendedName>
</protein>
<evidence type="ECO:0000256" key="2">
    <source>
        <dbReference type="ARBA" id="ARBA00004987"/>
    </source>
</evidence>
<keyword evidence="9" id="KW-0624">Polysaccharide degradation</keyword>
<keyword evidence="12" id="KW-1185">Reference proteome</keyword>
<keyword evidence="8" id="KW-0326">Glycosidase</keyword>
<evidence type="ECO:0000256" key="3">
    <source>
        <dbReference type="ARBA" id="ARBA00005336"/>
    </source>
</evidence>
<evidence type="ECO:0000256" key="7">
    <source>
        <dbReference type="ARBA" id="ARBA00023277"/>
    </source>
</evidence>
<gene>
    <name evidence="11" type="ORF">D9758_017464</name>
</gene>
<dbReference type="GO" id="GO:0008422">
    <property type="term" value="F:beta-glucosidase activity"/>
    <property type="evidence" value="ECO:0007669"/>
    <property type="project" value="UniProtKB-EC"/>
</dbReference>
<comment type="similarity">
    <text evidence="3">Belongs to the glycosyl hydrolase 3 family.</text>
</comment>
<dbReference type="PANTHER" id="PTHR42715">
    <property type="entry name" value="BETA-GLUCOSIDASE"/>
    <property type="match status" value="1"/>
</dbReference>
<evidence type="ECO:0000313" key="12">
    <source>
        <dbReference type="Proteomes" id="UP000559256"/>
    </source>
</evidence>
<evidence type="ECO:0000256" key="8">
    <source>
        <dbReference type="ARBA" id="ARBA00023295"/>
    </source>
</evidence>
<name>A0A8H5C2A0_9AGAR</name>
<dbReference type="Gene3D" id="3.20.20.300">
    <property type="entry name" value="Glycoside hydrolase, family 3, N-terminal domain"/>
    <property type="match status" value="1"/>
</dbReference>
<proteinExistence type="inferred from homology"/>
<comment type="caution">
    <text evidence="11">The sequence shown here is derived from an EMBL/GenBank/DDBJ whole genome shotgun (WGS) entry which is preliminary data.</text>
</comment>
<organism evidence="11 12">
    <name type="scientific">Tetrapyrgos nigripes</name>
    <dbReference type="NCBI Taxonomy" id="182062"/>
    <lineage>
        <taxon>Eukaryota</taxon>
        <taxon>Fungi</taxon>
        <taxon>Dikarya</taxon>
        <taxon>Basidiomycota</taxon>
        <taxon>Agaricomycotina</taxon>
        <taxon>Agaricomycetes</taxon>
        <taxon>Agaricomycetidae</taxon>
        <taxon>Agaricales</taxon>
        <taxon>Marasmiineae</taxon>
        <taxon>Marasmiaceae</taxon>
        <taxon>Tetrapyrgos</taxon>
    </lineage>
</organism>
<evidence type="ECO:0000259" key="10">
    <source>
        <dbReference type="Pfam" id="PF00933"/>
    </source>
</evidence>
<evidence type="ECO:0000256" key="9">
    <source>
        <dbReference type="ARBA" id="ARBA00023326"/>
    </source>
</evidence>
<keyword evidence="5" id="KW-0378">Hydrolase</keyword>
<dbReference type="InterPro" id="IPR017853">
    <property type="entry name" value="GH"/>
</dbReference>
<reference evidence="11 12" key="1">
    <citation type="journal article" date="2020" name="ISME J.">
        <title>Uncovering the hidden diversity of litter-decomposition mechanisms in mushroom-forming fungi.</title>
        <authorList>
            <person name="Floudas D."/>
            <person name="Bentzer J."/>
            <person name="Ahren D."/>
            <person name="Johansson T."/>
            <person name="Persson P."/>
            <person name="Tunlid A."/>
        </authorList>
    </citation>
    <scope>NUCLEOTIDE SEQUENCE [LARGE SCALE GENOMIC DNA]</scope>
    <source>
        <strain evidence="11 12">CBS 291.85</strain>
    </source>
</reference>
<dbReference type="OrthoDB" id="3017484at2759"/>
<dbReference type="EC" id="3.2.1.21" evidence="4"/>
<evidence type="ECO:0000256" key="1">
    <source>
        <dbReference type="ARBA" id="ARBA00000448"/>
    </source>
</evidence>
<comment type="pathway">
    <text evidence="2">Glycan metabolism; cellulose degradation.</text>
</comment>
<dbReference type="Pfam" id="PF00933">
    <property type="entry name" value="Glyco_hydro_3"/>
    <property type="match status" value="1"/>
</dbReference>
<evidence type="ECO:0000256" key="4">
    <source>
        <dbReference type="ARBA" id="ARBA00012744"/>
    </source>
</evidence>